<dbReference type="InterPro" id="IPR050090">
    <property type="entry name" value="Tyrosine_recombinase_XerCD"/>
</dbReference>
<keyword evidence="2" id="KW-0238">DNA-binding</keyword>
<organism evidence="5 6">
    <name type="scientific">Urinicoccus massiliensis</name>
    <dbReference type="NCBI Taxonomy" id="1723382"/>
    <lineage>
        <taxon>Bacteria</taxon>
        <taxon>Bacillati</taxon>
        <taxon>Bacillota</taxon>
        <taxon>Tissierellia</taxon>
        <taxon>Tissierellales</taxon>
        <taxon>Peptoniphilaceae</taxon>
        <taxon>Urinicoccus</taxon>
    </lineage>
</organism>
<evidence type="ECO:0000259" key="4">
    <source>
        <dbReference type="PROSITE" id="PS51898"/>
    </source>
</evidence>
<dbReference type="GO" id="GO:0015074">
    <property type="term" value="P:DNA integration"/>
    <property type="evidence" value="ECO:0007669"/>
    <property type="project" value="InterPro"/>
</dbReference>
<name>A0A8H2M6E9_9FIRM</name>
<feature type="domain" description="Tyr recombinase" evidence="4">
    <location>
        <begin position="109"/>
        <end position="290"/>
    </location>
</feature>
<dbReference type="CDD" id="cd00397">
    <property type="entry name" value="DNA_BRE_C"/>
    <property type="match status" value="1"/>
</dbReference>
<dbReference type="Pfam" id="PF00589">
    <property type="entry name" value="Phage_integrase"/>
    <property type="match status" value="1"/>
</dbReference>
<gene>
    <name evidence="5" type="primary">xerC_2</name>
    <name evidence="5" type="ORF">NCTC13150_01509</name>
</gene>
<dbReference type="Gene3D" id="1.10.443.10">
    <property type="entry name" value="Intergrase catalytic core"/>
    <property type="match status" value="1"/>
</dbReference>
<dbReference type="GO" id="GO:0006310">
    <property type="term" value="P:DNA recombination"/>
    <property type="evidence" value="ECO:0007669"/>
    <property type="project" value="UniProtKB-KW"/>
</dbReference>
<keyword evidence="6" id="KW-1185">Reference proteome</keyword>
<dbReference type="GO" id="GO:0003677">
    <property type="term" value="F:DNA binding"/>
    <property type="evidence" value="ECO:0007669"/>
    <property type="project" value="UniProtKB-KW"/>
</dbReference>
<dbReference type="PANTHER" id="PTHR30349">
    <property type="entry name" value="PHAGE INTEGRASE-RELATED"/>
    <property type="match status" value="1"/>
</dbReference>
<dbReference type="EMBL" id="CAACYI010000001">
    <property type="protein sequence ID" value="VFB16936.1"/>
    <property type="molecule type" value="Genomic_DNA"/>
</dbReference>
<evidence type="ECO:0000256" key="1">
    <source>
        <dbReference type="ARBA" id="ARBA00008857"/>
    </source>
</evidence>
<evidence type="ECO:0000313" key="5">
    <source>
        <dbReference type="EMBL" id="VFB16936.1"/>
    </source>
</evidence>
<dbReference type="Proteomes" id="UP000377798">
    <property type="component" value="Unassembled WGS sequence"/>
</dbReference>
<evidence type="ECO:0000256" key="2">
    <source>
        <dbReference type="ARBA" id="ARBA00023125"/>
    </source>
</evidence>
<dbReference type="PANTHER" id="PTHR30349:SF41">
    <property type="entry name" value="INTEGRASE_RECOMBINASE PROTEIN MJ0367-RELATED"/>
    <property type="match status" value="1"/>
</dbReference>
<sequence length="314" mass="36706">MRYDKLDKKQSLFLRQKELNGAAFNGLNTYRKAFLNINKIIGELDYKDQDKLEEQVLSYFESIFSRLKPSTYNTKRKYLSSFFSKMEESQTIRTNPIHSMHIKKRKETIQPRPAKTEDLKVMLSGIDLRSYVGFRDYTFIILIIDTGIRPSECVRLTNEHIDLKNLYINLTSDITKTSRPRGVPISIPVAECIQKLSIANEEYFNSNKLFLTELGDKATTTIFQRRLKYYSDSLGIKITPYQLRHYFGTQYLKNQGGNLIYLQKLMGHADIAMTKRYVQVDKEALTDNHRLATPLQNVVKRNTRVKSIFTNRKE</sequence>
<proteinExistence type="inferred from homology"/>
<comment type="caution">
    <text evidence="5">The sequence shown here is derived from an EMBL/GenBank/DDBJ whole genome shotgun (WGS) entry which is preliminary data.</text>
</comment>
<evidence type="ECO:0000256" key="3">
    <source>
        <dbReference type="ARBA" id="ARBA00023172"/>
    </source>
</evidence>
<dbReference type="InterPro" id="IPR002104">
    <property type="entry name" value="Integrase_catalytic"/>
</dbReference>
<comment type="similarity">
    <text evidence="1">Belongs to the 'phage' integrase family.</text>
</comment>
<dbReference type="SUPFAM" id="SSF56349">
    <property type="entry name" value="DNA breaking-rejoining enzymes"/>
    <property type="match status" value="1"/>
</dbReference>
<dbReference type="RefSeq" id="WP_131749617.1">
    <property type="nucleotide sequence ID" value="NZ_CAACYI010000001.1"/>
</dbReference>
<dbReference type="PROSITE" id="PS51898">
    <property type="entry name" value="TYR_RECOMBINASE"/>
    <property type="match status" value="1"/>
</dbReference>
<evidence type="ECO:0000313" key="6">
    <source>
        <dbReference type="Proteomes" id="UP000377798"/>
    </source>
</evidence>
<dbReference type="InterPro" id="IPR011010">
    <property type="entry name" value="DNA_brk_join_enz"/>
</dbReference>
<reference evidence="5 6" key="1">
    <citation type="submission" date="2019-02" db="EMBL/GenBank/DDBJ databases">
        <authorList>
            <consortium name="Pathogen Informatics"/>
        </authorList>
    </citation>
    <scope>NUCLEOTIDE SEQUENCE [LARGE SCALE GENOMIC DNA]</scope>
    <source>
        <strain evidence="5 6">3012STDY7089603</strain>
    </source>
</reference>
<accession>A0A8H2M6E9</accession>
<protein>
    <submittedName>
        <fullName evidence="5">Tyrosine recombinase XerC</fullName>
    </submittedName>
</protein>
<keyword evidence="3" id="KW-0233">DNA recombination</keyword>
<dbReference type="InterPro" id="IPR013762">
    <property type="entry name" value="Integrase-like_cat_sf"/>
</dbReference>
<dbReference type="AlphaFoldDB" id="A0A8H2M6E9"/>